<organism evidence="3 4">
    <name type="scientific">Methylomusa anaerophila</name>
    <dbReference type="NCBI Taxonomy" id="1930071"/>
    <lineage>
        <taxon>Bacteria</taxon>
        <taxon>Bacillati</taxon>
        <taxon>Bacillota</taxon>
        <taxon>Negativicutes</taxon>
        <taxon>Selenomonadales</taxon>
        <taxon>Sporomusaceae</taxon>
        <taxon>Methylomusa</taxon>
    </lineage>
</organism>
<feature type="transmembrane region" description="Helical" evidence="1">
    <location>
        <begin position="228"/>
        <end position="250"/>
    </location>
</feature>
<gene>
    <name evidence="3" type="primary">ylbJ</name>
    <name evidence="3" type="ORF">MAMMFC1_03949</name>
</gene>
<reference evidence="3 4" key="1">
    <citation type="journal article" date="2018" name="Int. J. Syst. Evol. Microbiol.">
        <title>Methylomusa anaerophila gen. nov., sp. nov., an anaerobic methanol-utilizing bacterium isolated from a microbial fuel cell.</title>
        <authorList>
            <person name="Amano N."/>
            <person name="Yamamuro A."/>
            <person name="Miyahara M."/>
            <person name="Kouzuma A."/>
            <person name="Abe T."/>
            <person name="Watanabe K."/>
        </authorList>
    </citation>
    <scope>NUCLEOTIDE SEQUENCE [LARGE SCALE GENOMIC DNA]</scope>
    <source>
        <strain evidence="3 4">MMFC1</strain>
    </source>
</reference>
<dbReference type="InterPro" id="IPR011642">
    <property type="entry name" value="Gate_dom"/>
</dbReference>
<dbReference type="KEGG" id="mana:MAMMFC1_03949"/>
<feature type="transmembrane region" description="Helical" evidence="1">
    <location>
        <begin position="86"/>
        <end position="105"/>
    </location>
</feature>
<feature type="transmembrane region" description="Helical" evidence="1">
    <location>
        <begin position="155"/>
        <end position="176"/>
    </location>
</feature>
<dbReference type="Pfam" id="PF07670">
    <property type="entry name" value="Gate"/>
    <property type="match status" value="1"/>
</dbReference>
<keyword evidence="1" id="KW-0472">Membrane</keyword>
<feature type="transmembrane region" description="Helical" evidence="1">
    <location>
        <begin position="14"/>
        <end position="33"/>
    </location>
</feature>
<evidence type="ECO:0000313" key="3">
    <source>
        <dbReference type="EMBL" id="BBB93240.1"/>
    </source>
</evidence>
<proteinExistence type="predicted"/>
<dbReference type="AlphaFoldDB" id="A0A348AQ92"/>
<keyword evidence="1" id="KW-1133">Transmembrane helix</keyword>
<feature type="transmembrane region" description="Helical" evidence="1">
    <location>
        <begin position="53"/>
        <end position="79"/>
    </location>
</feature>
<accession>A0A348AQ92</accession>
<keyword evidence="4" id="KW-1185">Reference proteome</keyword>
<dbReference type="RefSeq" id="WP_232035558.1">
    <property type="nucleotide sequence ID" value="NZ_AP018449.1"/>
</dbReference>
<feature type="transmembrane region" description="Helical" evidence="1">
    <location>
        <begin position="256"/>
        <end position="279"/>
    </location>
</feature>
<keyword evidence="1" id="KW-0812">Transmembrane</keyword>
<evidence type="ECO:0000256" key="1">
    <source>
        <dbReference type="SAM" id="Phobius"/>
    </source>
</evidence>
<evidence type="ECO:0000313" key="4">
    <source>
        <dbReference type="Proteomes" id="UP000276437"/>
    </source>
</evidence>
<name>A0A348AQ92_9FIRM</name>
<dbReference type="Proteomes" id="UP000276437">
    <property type="component" value="Chromosome"/>
</dbReference>
<evidence type="ECO:0000259" key="2">
    <source>
        <dbReference type="Pfam" id="PF07670"/>
    </source>
</evidence>
<feature type="domain" description="Nucleoside transporter/FeoB GTPase Gate" evidence="2">
    <location>
        <begin position="51"/>
        <end position="107"/>
    </location>
</feature>
<sequence length="280" mass="30711">MQIWGRGRRYRSRLLAYFMAFSAVFITVSMVTYPKDAFDSAIQGLNLWWNVVFPSLLPFFILSEILMGLGVVHFIGVLLEPLMRPIFNVPGIGAFAMSMGLASGYPMDAVITCKFRKNQMCTAVEAERLLSFTNTADPLFMFGAVAVGMFGMPELGAAIALAHYLSSFLVGVIFRFHGRSRDSYNKEVIPKGNILARAFRALYRARQEDKRSPGQLLGDSVKSSMNTILLIGGFIILFSVFLRILSVLGITDITAIISSAALGLIGFSPNLSSAVVSGFF</sequence>
<protein>
    <submittedName>
        <fullName evidence="3">Sporulation integral membrane protein YlbJ</fullName>
    </submittedName>
</protein>
<dbReference type="EMBL" id="AP018449">
    <property type="protein sequence ID" value="BBB93240.1"/>
    <property type="molecule type" value="Genomic_DNA"/>
</dbReference>